<keyword evidence="2" id="KW-1185">Reference proteome</keyword>
<gene>
    <name evidence="1" type="ORF">ACFFQA_36615</name>
</gene>
<accession>A0ABV6A8I1</accession>
<comment type="caution">
    <text evidence="1">The sequence shown here is derived from an EMBL/GenBank/DDBJ whole genome shotgun (WGS) entry which is preliminary data.</text>
</comment>
<proteinExistence type="predicted"/>
<evidence type="ECO:0000313" key="1">
    <source>
        <dbReference type="EMBL" id="MFB9909490.1"/>
    </source>
</evidence>
<protein>
    <recommendedName>
        <fullName evidence="3">Secreted protein</fullName>
    </recommendedName>
</protein>
<evidence type="ECO:0000313" key="2">
    <source>
        <dbReference type="Proteomes" id="UP001589693"/>
    </source>
</evidence>
<reference evidence="1 2" key="1">
    <citation type="submission" date="2024-09" db="EMBL/GenBank/DDBJ databases">
        <authorList>
            <person name="Sun Q."/>
            <person name="Mori K."/>
        </authorList>
    </citation>
    <scope>NUCLEOTIDE SEQUENCE [LARGE SCALE GENOMIC DNA]</scope>
    <source>
        <strain evidence="1 2">TBRC 7907</strain>
    </source>
</reference>
<dbReference type="EMBL" id="JBHLZU010000036">
    <property type="protein sequence ID" value="MFB9909490.1"/>
    <property type="molecule type" value="Genomic_DNA"/>
</dbReference>
<name>A0ABV6A8I1_9PSEU</name>
<organism evidence="1 2">
    <name type="scientific">Allokutzneria oryzae</name>
    <dbReference type="NCBI Taxonomy" id="1378989"/>
    <lineage>
        <taxon>Bacteria</taxon>
        <taxon>Bacillati</taxon>
        <taxon>Actinomycetota</taxon>
        <taxon>Actinomycetes</taxon>
        <taxon>Pseudonocardiales</taxon>
        <taxon>Pseudonocardiaceae</taxon>
        <taxon>Allokutzneria</taxon>
    </lineage>
</organism>
<sequence>MAIAGVLIAGGGVGAGGIGAAGSLSSGASSAGSAVESAALRNISARKVDGKKAAKSGNARTAWQRMGMRELRQSAQQQVNCVAHSFGRVREFLVRTPCKSLDRKIFAVGDDKGNVAVISVAWLGFRTAAHAQDFKRLIDVHGSGDITPLASGVLGMADIRFTANHYDSRIAGSTVVLAEAEAATGHPGAELLDSLAEVAVLLPRP</sequence>
<evidence type="ECO:0008006" key="3">
    <source>
        <dbReference type="Google" id="ProtNLM"/>
    </source>
</evidence>
<dbReference type="Proteomes" id="UP001589693">
    <property type="component" value="Unassembled WGS sequence"/>
</dbReference>